<name>A0ACC0UQL7_9AGAM</name>
<reference evidence="1" key="1">
    <citation type="submission" date="2021-03" db="EMBL/GenBank/DDBJ databases">
        <title>Evolutionary priming and transition to the ectomycorrhizal habit in an iconic lineage of mushroom-forming fungi: is preadaptation a requirement?</title>
        <authorList>
            <consortium name="DOE Joint Genome Institute"/>
            <person name="Looney B.P."/>
            <person name="Miyauchi S."/>
            <person name="Morin E."/>
            <person name="Drula E."/>
            <person name="Courty P.E."/>
            <person name="Chicoki N."/>
            <person name="Fauchery L."/>
            <person name="Kohler A."/>
            <person name="Kuo A."/>
            <person name="LaButti K."/>
            <person name="Pangilinan J."/>
            <person name="Lipzen A."/>
            <person name="Riley R."/>
            <person name="Andreopoulos W."/>
            <person name="He G."/>
            <person name="Johnson J."/>
            <person name="Barry K.W."/>
            <person name="Grigoriev I.V."/>
            <person name="Nagy L."/>
            <person name="Hibbett D."/>
            <person name="Henrissat B."/>
            <person name="Matheny P.B."/>
            <person name="Labbe J."/>
            <person name="Martin A.F."/>
        </authorList>
    </citation>
    <scope>NUCLEOTIDE SEQUENCE</scope>
    <source>
        <strain evidence="1">BPL698</strain>
    </source>
</reference>
<sequence length="289" mass="32442">MKNTGISYVSVYELTLAAYASASRPRRPLFPDSSRHAASHSRRRTHRITGKRRACRRLGEVQTIVIASSSQTSQDSPPFQEARRPPPLVSSPHPLVHCIVHACHRHLLWRRPRRRGRKTSAPALQSLLPPTSSASADASAATPVTPPSATMTRDNGLEHPGMHTPLHAISVAAATVTPRLTPPTPAPSPQHAAAYDNFEFTTDPPFVNSEQFMHDQLVFRHHHFFLHDGGPPRLGNTNTNNRRATLHRHRHRLRLRHYRRPHDNLDAQGLKIFALRRLTQNFKRPGGAR</sequence>
<accession>A0ACC0UQL7</accession>
<proteinExistence type="predicted"/>
<evidence type="ECO:0000313" key="1">
    <source>
        <dbReference type="EMBL" id="KAI9513374.1"/>
    </source>
</evidence>
<dbReference type="Proteomes" id="UP001207468">
    <property type="component" value="Unassembled WGS sequence"/>
</dbReference>
<keyword evidence="2" id="KW-1185">Reference proteome</keyword>
<dbReference type="EMBL" id="JAGFNK010000001">
    <property type="protein sequence ID" value="KAI9513374.1"/>
    <property type="molecule type" value="Genomic_DNA"/>
</dbReference>
<organism evidence="1 2">
    <name type="scientific">Russula earlei</name>
    <dbReference type="NCBI Taxonomy" id="71964"/>
    <lineage>
        <taxon>Eukaryota</taxon>
        <taxon>Fungi</taxon>
        <taxon>Dikarya</taxon>
        <taxon>Basidiomycota</taxon>
        <taxon>Agaricomycotina</taxon>
        <taxon>Agaricomycetes</taxon>
        <taxon>Russulales</taxon>
        <taxon>Russulaceae</taxon>
        <taxon>Russula</taxon>
    </lineage>
</organism>
<gene>
    <name evidence="1" type="ORF">F5148DRAFT_435</name>
</gene>
<comment type="caution">
    <text evidence="1">The sequence shown here is derived from an EMBL/GenBank/DDBJ whole genome shotgun (WGS) entry which is preliminary data.</text>
</comment>
<evidence type="ECO:0000313" key="2">
    <source>
        <dbReference type="Proteomes" id="UP001207468"/>
    </source>
</evidence>
<protein>
    <submittedName>
        <fullName evidence="1">Uncharacterized protein</fullName>
    </submittedName>
</protein>